<sequence length="74" mass="8346">MASLEDYDEFGNYIGADLDSDDEEEEMEQNQFVPQPSGGAAPLEGYDDEQMQEDNNMALMEVDGADTFIVLWRC</sequence>
<feature type="domain" description="116kDa U5 small nuclear ribonucleoprotein component N-terminal" evidence="2">
    <location>
        <begin position="5"/>
        <end position="60"/>
    </location>
</feature>
<name>A0AAD5VNZ2_9AGAR</name>
<proteinExistence type="predicted"/>
<dbReference type="InterPro" id="IPR031950">
    <property type="entry name" value="EFTUD2_N"/>
</dbReference>
<reference evidence="3" key="1">
    <citation type="submission" date="2022-07" db="EMBL/GenBank/DDBJ databases">
        <title>Genome Sequence of Leucocoprinus birnbaumii.</title>
        <authorList>
            <person name="Buettner E."/>
        </authorList>
    </citation>
    <scope>NUCLEOTIDE SEQUENCE</scope>
    <source>
        <strain evidence="3">VT141</strain>
    </source>
</reference>
<feature type="compositionally biased region" description="Acidic residues" evidence="1">
    <location>
        <begin position="18"/>
        <end position="28"/>
    </location>
</feature>
<comment type="caution">
    <text evidence="3">The sequence shown here is derived from an EMBL/GenBank/DDBJ whole genome shotgun (WGS) entry which is preliminary data.</text>
</comment>
<dbReference type="Proteomes" id="UP001213000">
    <property type="component" value="Unassembled WGS sequence"/>
</dbReference>
<evidence type="ECO:0000313" key="4">
    <source>
        <dbReference type="Proteomes" id="UP001213000"/>
    </source>
</evidence>
<dbReference type="EMBL" id="JANIEX010000744">
    <property type="protein sequence ID" value="KAJ3563577.1"/>
    <property type="molecule type" value="Genomic_DNA"/>
</dbReference>
<feature type="region of interest" description="Disordered" evidence="1">
    <location>
        <begin position="1"/>
        <end position="46"/>
    </location>
</feature>
<evidence type="ECO:0000256" key="1">
    <source>
        <dbReference type="SAM" id="MobiDB-lite"/>
    </source>
</evidence>
<keyword evidence="4" id="KW-1185">Reference proteome</keyword>
<dbReference type="AlphaFoldDB" id="A0AAD5VNZ2"/>
<evidence type="ECO:0000259" key="2">
    <source>
        <dbReference type="Pfam" id="PF16004"/>
    </source>
</evidence>
<gene>
    <name evidence="3" type="ORF">NP233_g8858</name>
</gene>
<organism evidence="3 4">
    <name type="scientific">Leucocoprinus birnbaumii</name>
    <dbReference type="NCBI Taxonomy" id="56174"/>
    <lineage>
        <taxon>Eukaryota</taxon>
        <taxon>Fungi</taxon>
        <taxon>Dikarya</taxon>
        <taxon>Basidiomycota</taxon>
        <taxon>Agaricomycotina</taxon>
        <taxon>Agaricomycetes</taxon>
        <taxon>Agaricomycetidae</taxon>
        <taxon>Agaricales</taxon>
        <taxon>Agaricineae</taxon>
        <taxon>Agaricaceae</taxon>
        <taxon>Leucocoprinus</taxon>
    </lineage>
</organism>
<evidence type="ECO:0000313" key="3">
    <source>
        <dbReference type="EMBL" id="KAJ3563577.1"/>
    </source>
</evidence>
<dbReference type="Pfam" id="PF16004">
    <property type="entry name" value="EFTUD2"/>
    <property type="match status" value="1"/>
</dbReference>
<accession>A0AAD5VNZ2</accession>
<protein>
    <recommendedName>
        <fullName evidence="2">116kDa U5 small nuclear ribonucleoprotein component N-terminal domain-containing protein</fullName>
    </recommendedName>
</protein>